<dbReference type="PANTHER" id="PTHR16026">
    <property type="entry name" value="CARTILAGE ACIDIC PROTEIN 1"/>
    <property type="match status" value="1"/>
</dbReference>
<dbReference type="InterPro" id="IPR013517">
    <property type="entry name" value="FG-GAP"/>
</dbReference>
<keyword evidence="5" id="KW-1185">Reference proteome</keyword>
<evidence type="ECO:0000256" key="1">
    <source>
        <dbReference type="ARBA" id="ARBA00022729"/>
    </source>
</evidence>
<dbReference type="PROSITE" id="PS51257">
    <property type="entry name" value="PROKAR_LIPOPROTEIN"/>
    <property type="match status" value="1"/>
</dbReference>
<organism evidence="4 5">
    <name type="scientific">Arcticibacterium luteifluviistationis</name>
    <dbReference type="NCBI Taxonomy" id="1784714"/>
    <lineage>
        <taxon>Bacteria</taxon>
        <taxon>Pseudomonadati</taxon>
        <taxon>Bacteroidota</taxon>
        <taxon>Cytophagia</taxon>
        <taxon>Cytophagales</taxon>
        <taxon>Leadbetterellaceae</taxon>
        <taxon>Arcticibacterium</taxon>
    </lineage>
</organism>
<dbReference type="SUPFAM" id="SSF69318">
    <property type="entry name" value="Integrin alpha N-terminal domain"/>
    <property type="match status" value="3"/>
</dbReference>
<evidence type="ECO:0000313" key="5">
    <source>
        <dbReference type="Proteomes" id="UP000249873"/>
    </source>
</evidence>
<dbReference type="RefSeq" id="WP_111371487.1">
    <property type="nucleotide sequence ID" value="NZ_CP029480.1"/>
</dbReference>
<dbReference type="KEGG" id="als:DJ013_09090"/>
<proteinExistence type="predicted"/>
<dbReference type="AlphaFoldDB" id="A0A2Z4GAR9"/>
<protein>
    <submittedName>
        <fullName evidence="4">RNA-binding protein</fullName>
    </submittedName>
</protein>
<feature type="signal peptide" evidence="2">
    <location>
        <begin position="1"/>
        <end position="25"/>
    </location>
</feature>
<dbReference type="PANTHER" id="PTHR16026:SF0">
    <property type="entry name" value="CARTILAGE ACIDIC PROTEIN 1"/>
    <property type="match status" value="1"/>
</dbReference>
<dbReference type="InterPro" id="IPR028994">
    <property type="entry name" value="Integrin_alpha_N"/>
</dbReference>
<reference evidence="4 5" key="1">
    <citation type="submission" date="2018-05" db="EMBL/GenBank/DDBJ databases">
        <title>Complete genome sequence of Arcticibacterium luteifluviistationis SM1504T, a cytophagaceae bacterium isolated from Arctic surface seawater.</title>
        <authorList>
            <person name="Li Y."/>
            <person name="Qin Q.-L."/>
        </authorList>
    </citation>
    <scope>NUCLEOTIDE SEQUENCE [LARGE SCALE GENOMIC DNA]</scope>
    <source>
        <strain evidence="4 5">SM1504</strain>
    </source>
</reference>
<name>A0A2Z4GAR9_9BACT</name>
<dbReference type="EMBL" id="CP029480">
    <property type="protein sequence ID" value="AWV98316.1"/>
    <property type="molecule type" value="Genomic_DNA"/>
</dbReference>
<feature type="chain" id="PRO_5016347945" evidence="2">
    <location>
        <begin position="26"/>
        <end position="1103"/>
    </location>
</feature>
<dbReference type="Proteomes" id="UP000249873">
    <property type="component" value="Chromosome"/>
</dbReference>
<evidence type="ECO:0000313" key="4">
    <source>
        <dbReference type="EMBL" id="AWV98316.1"/>
    </source>
</evidence>
<gene>
    <name evidence="4" type="ORF">DJ013_09090</name>
</gene>
<evidence type="ECO:0000259" key="3">
    <source>
        <dbReference type="Pfam" id="PF07593"/>
    </source>
</evidence>
<dbReference type="InterPro" id="IPR011519">
    <property type="entry name" value="UnbV_ASPIC"/>
</dbReference>
<evidence type="ECO:0000256" key="2">
    <source>
        <dbReference type="SAM" id="SignalP"/>
    </source>
</evidence>
<dbReference type="Pfam" id="PF13517">
    <property type="entry name" value="FG-GAP_3"/>
    <property type="match status" value="6"/>
</dbReference>
<dbReference type="OrthoDB" id="1488345at2"/>
<keyword evidence="1 2" id="KW-0732">Signal</keyword>
<sequence>MKKHLSLKILSIAFGFLILVSCSNSDLDKAEEANGSLFTLLYPTKTNINFQNSLTEGLNTNILMYEYFYNGAGVAAGDFNGDDLDDLYFTANLTENKLYLNNGDFNFQDITKISGAGGRPGPWKTGVSVVDINADGKLDIYLCYSGTLPAHKRVNQLFVNQGNTEAGVPQFKDEAAKYGLDSPGFSNQAYFFDADLDGDLDVLLLNHNPKNLPILNEASTAEFMKTDDPEKGLRFYQNDNGYYTDKTTSSGINGSALSYGLGLGISDFNDDGWPDFYVSNDYSVPDYIYINQRNGKFKNEIDESIGHTSQFSMGNDVADINNDGQVDIFTLDMLPEDNRRQKLLLAPDNFNKFDLNVRSGFHYQYMRNMLQLNNGNGTFSEIGQLSGVSNTDWSWSALLADYDNDGWKDLFVSNGYFRDFTNLDFIKYMDDFVKEKGRLQRDDVLEIISHMPSSNVGNYIFKNQNGGGFQNKTKDWGLGEASNSNGATYADLDNDGDLDLVVNNINKAAFVFRNDSENNYLKIKLEGSDKNPLGIGAKLTFESGDEVMTLEQNLGRGYLSSVSPVLNLGLGKKQSIGKLTIKWPTGKVQILTDVKANQTLILNVQDAIDDSKSLRSNITLFEEVKSPIPYQHKKTKYRDFDRQPLLIHEQSFTGPCMLKGDLNKDGLEDVFIGGALGENAVVFLQNGGGGFKKNILPNPANGKKGEDIDVAFLDINSDGFLDILVAAGGYHQLKADDESLADRFYLNDGSGKFGLSNNVTFKNNSTSCLAVNDINGDGLDDVFVGGGVLPGRYPEHIKSHFLINNGKGGFKEIKEALFDDLGLVKTAKWVDLDADGSQELVLAGEWMSIKIFKNQKGKLTDVSELFLDRAYLGWWNTLEVKDLNGDGKPDLILGNEGLNTQFQATGKEPLELYSKDFDNNGIVDPLFCFYIQGKSYPYITRDELLSQLPKFRPEFTTYQSFSEVGLDKLFPASELKTADYFKADYMSTTLLLSQPDNKYKVAELPREAQYTPVFSINIEDFDKDGKEDILLLGNNTHSKLRLGKSDANYGLLLKGDGKGGFETVSQSASGLKIRGDVRSSTYLNEILYVGLNGEGLKSFTLKN</sequence>
<accession>A0A2Z4GAR9</accession>
<dbReference type="InterPro" id="IPR027039">
    <property type="entry name" value="Crtac1"/>
</dbReference>
<dbReference type="Gene3D" id="2.130.10.130">
    <property type="entry name" value="Integrin alpha, N-terminal"/>
    <property type="match status" value="4"/>
</dbReference>
<feature type="domain" description="ASPIC/UnbV" evidence="3">
    <location>
        <begin position="534"/>
        <end position="600"/>
    </location>
</feature>
<dbReference type="Pfam" id="PF07593">
    <property type="entry name" value="UnbV_ASPIC"/>
    <property type="match status" value="1"/>
</dbReference>